<evidence type="ECO:0000256" key="3">
    <source>
        <dbReference type="ARBA" id="ARBA00023002"/>
    </source>
</evidence>
<dbReference type="PANTHER" id="PTHR43008:SF4">
    <property type="entry name" value="CHAIN DEHYDROGENASE, PUTATIVE (AFU_ORTHOLOGUE AFUA_4G08710)-RELATED"/>
    <property type="match status" value="1"/>
</dbReference>
<accession>A0A8T9B2L6</accession>
<dbReference type="Gene3D" id="3.40.50.720">
    <property type="entry name" value="NAD(P)-binding Rossmann-like Domain"/>
    <property type="match status" value="1"/>
</dbReference>
<organism evidence="4 5">
    <name type="scientific">Lachnellula arida</name>
    <dbReference type="NCBI Taxonomy" id="1316785"/>
    <lineage>
        <taxon>Eukaryota</taxon>
        <taxon>Fungi</taxon>
        <taxon>Dikarya</taxon>
        <taxon>Ascomycota</taxon>
        <taxon>Pezizomycotina</taxon>
        <taxon>Leotiomycetes</taxon>
        <taxon>Helotiales</taxon>
        <taxon>Lachnaceae</taxon>
        <taxon>Lachnellula</taxon>
    </lineage>
</organism>
<sequence length="287" mass="30474">MAPSVAQELAEATSNGSSANGVVVKPQLTLTGKVIAVTGGNRGIGLGVAECCLINDAAKVYSIDLAEPGDEFAAILKRFPGRIAAIQANVTDEDSIAAAVDKIVEESGAIHGIVVNAGRTNHKAALDFTKKEIEDLFNVNLFGSFYTARVAAKAFIKLGIKGSVVFTASMASYRPNKIVPSTPYGASKAGVRNMTHTLAMEWAKYGIRVNSVSPGLVRTAMTYWVDQQPDWEQQLKYYGGIPRLAEVQELGGAYVYLLSDAASYTTSIDIPVNGVIGSKSKPGLWEI</sequence>
<dbReference type="SUPFAM" id="SSF51735">
    <property type="entry name" value="NAD(P)-binding Rossmann-fold domains"/>
    <property type="match status" value="1"/>
</dbReference>
<dbReference type="InterPro" id="IPR002347">
    <property type="entry name" value="SDR_fam"/>
</dbReference>
<evidence type="ECO:0000313" key="4">
    <source>
        <dbReference type="EMBL" id="TVY14244.1"/>
    </source>
</evidence>
<dbReference type="PRINTS" id="PR00081">
    <property type="entry name" value="GDHRDH"/>
</dbReference>
<name>A0A8T9B2L6_9HELO</name>
<evidence type="ECO:0000313" key="5">
    <source>
        <dbReference type="Proteomes" id="UP000469559"/>
    </source>
</evidence>
<dbReference type="PROSITE" id="PS00061">
    <property type="entry name" value="ADH_SHORT"/>
    <property type="match status" value="1"/>
</dbReference>
<comment type="similarity">
    <text evidence="1">Belongs to the short-chain dehydrogenases/reductases (SDR) family.</text>
</comment>
<dbReference type="EMBL" id="QGMF01000731">
    <property type="protein sequence ID" value="TVY14244.1"/>
    <property type="molecule type" value="Genomic_DNA"/>
</dbReference>
<dbReference type="PRINTS" id="PR00080">
    <property type="entry name" value="SDRFAMILY"/>
</dbReference>
<dbReference type="FunFam" id="3.40.50.720:FF:000084">
    <property type="entry name" value="Short-chain dehydrogenase reductase"/>
    <property type="match status" value="1"/>
</dbReference>
<dbReference type="Pfam" id="PF13561">
    <property type="entry name" value="adh_short_C2"/>
    <property type="match status" value="1"/>
</dbReference>
<keyword evidence="2" id="KW-0521">NADP</keyword>
<dbReference type="PANTHER" id="PTHR43008">
    <property type="entry name" value="BENZIL REDUCTASE"/>
    <property type="match status" value="1"/>
</dbReference>
<dbReference type="Proteomes" id="UP000469559">
    <property type="component" value="Unassembled WGS sequence"/>
</dbReference>
<keyword evidence="3" id="KW-0560">Oxidoreductase</keyword>
<dbReference type="GO" id="GO:0050664">
    <property type="term" value="F:oxidoreductase activity, acting on NAD(P)H, oxygen as acceptor"/>
    <property type="evidence" value="ECO:0007669"/>
    <property type="project" value="TreeGrafter"/>
</dbReference>
<dbReference type="GO" id="GO:0009688">
    <property type="term" value="P:abscisic acid biosynthetic process"/>
    <property type="evidence" value="ECO:0007669"/>
    <property type="project" value="UniProtKB-ARBA"/>
</dbReference>
<dbReference type="AlphaFoldDB" id="A0A8T9B2L6"/>
<reference evidence="4 5" key="1">
    <citation type="submission" date="2018-05" db="EMBL/GenBank/DDBJ databases">
        <title>Whole genome sequencing for identification of molecular markers to develop diagnostic detection tools for the regulated plant pathogen Lachnellula willkommii.</title>
        <authorList>
            <person name="Giroux E."/>
            <person name="Bilodeau G."/>
        </authorList>
    </citation>
    <scope>NUCLEOTIDE SEQUENCE [LARGE SCALE GENOMIC DNA]</scope>
    <source>
        <strain evidence="4 5">CBS 203.66</strain>
    </source>
</reference>
<keyword evidence="5" id="KW-1185">Reference proteome</keyword>
<evidence type="ECO:0000256" key="2">
    <source>
        <dbReference type="ARBA" id="ARBA00022857"/>
    </source>
</evidence>
<comment type="caution">
    <text evidence="4">The sequence shown here is derived from an EMBL/GenBank/DDBJ whole genome shotgun (WGS) entry which is preliminary data.</text>
</comment>
<dbReference type="InterPro" id="IPR036291">
    <property type="entry name" value="NAD(P)-bd_dom_sf"/>
</dbReference>
<dbReference type="InterPro" id="IPR020904">
    <property type="entry name" value="Sc_DH/Rdtase_CS"/>
</dbReference>
<evidence type="ECO:0000256" key="1">
    <source>
        <dbReference type="ARBA" id="ARBA00006484"/>
    </source>
</evidence>
<dbReference type="OrthoDB" id="417891at2759"/>
<protein>
    <submittedName>
        <fullName evidence="4">NADP-dependent mannitol dehydrogenase</fullName>
    </submittedName>
</protein>
<dbReference type="GO" id="GO:0016616">
    <property type="term" value="F:oxidoreductase activity, acting on the CH-OH group of donors, NAD or NADP as acceptor"/>
    <property type="evidence" value="ECO:0007669"/>
    <property type="project" value="UniProtKB-ARBA"/>
</dbReference>
<proteinExistence type="inferred from homology"/>
<gene>
    <name evidence="4" type="primary">lxr1_2</name>
    <name evidence="4" type="ORF">LARI1_G006836</name>
</gene>